<protein>
    <recommendedName>
        <fullName evidence="6">Ribbon-helix-helix protein, copG family</fullName>
    </recommendedName>
</protein>
<dbReference type="EMBL" id="UGJJ01000002">
    <property type="protein sequence ID" value="STR03047.1"/>
    <property type="molecule type" value="Genomic_DNA"/>
</dbReference>
<accession>A0A377R2P4</accession>
<keyword evidence="5" id="KW-1185">Reference proteome</keyword>
<dbReference type="EMBL" id="UGJJ01000001">
    <property type="protein sequence ID" value="STQ99819.1"/>
    <property type="molecule type" value="Genomic_DNA"/>
</dbReference>
<sequence>MALSRHEIQKKSDQKRGVKNKAFKMKLEDIALIEETAQRLGISQIDLVVRAVREYAERKP</sequence>
<evidence type="ECO:0008006" key="6">
    <source>
        <dbReference type="Google" id="ProtNLM"/>
    </source>
</evidence>
<dbReference type="EMBL" id="UGJJ01000004">
    <property type="protein sequence ID" value="STR03435.1"/>
    <property type="molecule type" value="Genomic_DNA"/>
</dbReference>
<organism evidence="2 5">
    <name type="scientific">Kingella potus</name>
    <dbReference type="NCBI Taxonomy" id="265175"/>
    <lineage>
        <taxon>Bacteria</taxon>
        <taxon>Pseudomonadati</taxon>
        <taxon>Pseudomonadota</taxon>
        <taxon>Betaproteobacteria</taxon>
        <taxon>Neisseriales</taxon>
        <taxon>Neisseriaceae</taxon>
        <taxon>Kingella</taxon>
    </lineage>
</organism>
<name>A0A377R2P4_9NEIS</name>
<reference evidence="2 5" key="1">
    <citation type="submission" date="2018-06" db="EMBL/GenBank/DDBJ databases">
        <authorList>
            <consortium name="Pathogen Informatics"/>
            <person name="Doyle S."/>
        </authorList>
    </citation>
    <scope>NUCLEOTIDE SEQUENCE [LARGE SCALE GENOMIC DNA]</scope>
    <source>
        <strain evidence="2 5">NCTC13336</strain>
    </source>
</reference>
<proteinExistence type="predicted"/>
<dbReference type="RefSeq" id="WP_115307175.1">
    <property type="nucleotide sequence ID" value="NZ_CP091516.1"/>
</dbReference>
<evidence type="ECO:0000313" key="1">
    <source>
        <dbReference type="EMBL" id="STQ99819.1"/>
    </source>
</evidence>
<evidence type="ECO:0000313" key="5">
    <source>
        <dbReference type="Proteomes" id="UP000254293"/>
    </source>
</evidence>
<dbReference type="Proteomes" id="UP000254293">
    <property type="component" value="Unassembled WGS sequence"/>
</dbReference>
<evidence type="ECO:0000313" key="3">
    <source>
        <dbReference type="EMBL" id="STR03062.1"/>
    </source>
</evidence>
<evidence type="ECO:0000313" key="4">
    <source>
        <dbReference type="EMBL" id="STR03435.1"/>
    </source>
</evidence>
<evidence type="ECO:0000313" key="2">
    <source>
        <dbReference type="EMBL" id="STR03047.1"/>
    </source>
</evidence>
<dbReference type="OrthoDB" id="8613923at2"/>
<gene>
    <name evidence="1" type="ORF">NCTC13336_00005</name>
    <name evidence="2" type="ORF">NCTC13336_01939</name>
    <name evidence="3" type="ORF">NCTC13336_01954</name>
    <name evidence="4" type="ORF">NCTC13336_02363</name>
</gene>
<dbReference type="AlphaFoldDB" id="A0A377R2P4"/>
<dbReference type="EMBL" id="UGJJ01000003">
    <property type="protein sequence ID" value="STR03062.1"/>
    <property type="molecule type" value="Genomic_DNA"/>
</dbReference>